<gene>
    <name evidence="2" type="ORF">Cvel_14900.t2.CR2</name>
</gene>
<dbReference type="AlphaFoldDB" id="A0A0K6S5U9"/>
<evidence type="ECO:0000256" key="1">
    <source>
        <dbReference type="SAM" id="MobiDB-lite"/>
    </source>
</evidence>
<feature type="region of interest" description="Disordered" evidence="1">
    <location>
        <begin position="285"/>
        <end position="310"/>
    </location>
</feature>
<dbReference type="PANTHER" id="PTHR46880">
    <property type="entry name" value="RAS-ASSOCIATING DOMAIN-CONTAINING PROTEIN"/>
    <property type="match status" value="1"/>
</dbReference>
<dbReference type="PANTHER" id="PTHR46880:SF5">
    <property type="entry name" value="DUF4371 DOMAIN-CONTAINING PROTEIN"/>
    <property type="match status" value="1"/>
</dbReference>
<dbReference type="VEuPathDB" id="CryptoDB:Cvel_14900"/>
<protein>
    <recommendedName>
        <fullName evidence="3">DUF4371 domain-containing protein</fullName>
    </recommendedName>
</protein>
<sequence length="424" mass="46859">MGVWLNEEGAKNWGKENLKEHRQSKLHQAAVAADKAKKGGSAAADALNLFTDCVSGEMVELVRLLEAVWRLSSDGKIGREIPPAIHFVEGMGAKPLPGKYVNKDEMGRKMVKCLSNALFEYRAEKVRKSPVFDVGIDEGTDRTKELHLSSVVRFIDRRRLVTIKWELAGVNEKNASTINCSLWASLARGGVDKKKCGAFGSDGAAVMRGRLNGVNKKFEQTAGKVVSSHYAPHCCTLSVFSAGEDNENAKEVDTTIRALHILAKSSDDNICMYLKLRDNQSCFKRKRQDKDGKNLNVNKNTKSKMKGDDVYKEDPGRFPPLRTRVEITGTSSSNLIGFKAIAVITSYRVQKKGQYVLVKFESCTTVGNFESAHWGGADQAGAATVSAGAATVTQCRVTRAEAQRQQIRQQRKKKWVLEESEDEK</sequence>
<organism evidence="2">
    <name type="scientific">Chromera velia CCMP2878</name>
    <dbReference type="NCBI Taxonomy" id="1169474"/>
    <lineage>
        <taxon>Eukaryota</taxon>
        <taxon>Sar</taxon>
        <taxon>Alveolata</taxon>
        <taxon>Colpodellida</taxon>
        <taxon>Chromeraceae</taxon>
        <taxon>Chromera</taxon>
    </lineage>
</organism>
<evidence type="ECO:0008006" key="3">
    <source>
        <dbReference type="Google" id="ProtNLM"/>
    </source>
</evidence>
<dbReference type="EMBL" id="CDMZ01000087">
    <property type="protein sequence ID" value="CUC09012.1"/>
    <property type="molecule type" value="Genomic_DNA"/>
</dbReference>
<evidence type="ECO:0000313" key="2">
    <source>
        <dbReference type="EMBL" id="CUC09012.1"/>
    </source>
</evidence>
<reference evidence="2" key="1">
    <citation type="submission" date="2014-11" db="EMBL/GenBank/DDBJ databases">
        <title>Molecular phylogeny of cliff fern family Woodsiaceae with morphological implications.</title>
        <authorList>
            <person name="Shao Y.-Z."/>
            <person name="Wei R."/>
            <person name="Zhang X.-C."/>
        </authorList>
    </citation>
    <scope>NUCLEOTIDE SEQUENCE</scope>
</reference>
<proteinExistence type="predicted"/>
<accession>A0A0K6S5U9</accession>
<name>A0A0K6S5U9_9ALVE</name>